<evidence type="ECO:0000313" key="3">
    <source>
        <dbReference type="EMBL" id="RPB18856.1"/>
    </source>
</evidence>
<name>A0A3N4L8C6_9PEZI</name>
<dbReference type="EMBL" id="ML121607">
    <property type="protein sequence ID" value="RPB18856.1"/>
    <property type="molecule type" value="Genomic_DNA"/>
</dbReference>
<sequence length="341" mass="38792">MTVSTWNAYSSNVRKLLLAVIKADLRTRLADSQKSGLLESEEPLQINDASAFEAELKKELFQAAILPNAGLYYQSSNTKFQAAILANAGLYCQSKAAYSNSVHPQPDELDLIVQKPSRVGPRSRSFCTLPEQYRELTNRAASHVCYYTLFGNPMMNAEDFEHLLSVSWHKAQEETERALPRTKMANTHNHQRHFRASEIMEVIFRKYFASVKMRGNFDSSFFDSINEVFICLVACAMRHCLKTWSTGVYVEPAKNADFKYATTVSTWNTYPSNAQQATRDARPRLPDALQPRRDQDQDENHCLNMTNCNSHVEADSSSDQEAPEDEHTDEEQTDHDEDLDT</sequence>
<keyword evidence="4" id="KW-1185">Reference proteome</keyword>
<evidence type="ECO:0000259" key="2">
    <source>
        <dbReference type="Pfam" id="PF20149"/>
    </source>
</evidence>
<dbReference type="OrthoDB" id="10453783at2759"/>
<feature type="compositionally biased region" description="Polar residues" evidence="1">
    <location>
        <begin position="303"/>
        <end position="315"/>
    </location>
</feature>
<evidence type="ECO:0000256" key="1">
    <source>
        <dbReference type="SAM" id="MobiDB-lite"/>
    </source>
</evidence>
<dbReference type="Pfam" id="PF20149">
    <property type="entry name" value="DUF6532"/>
    <property type="match status" value="1"/>
</dbReference>
<reference evidence="3 4" key="1">
    <citation type="journal article" date="2018" name="Nat. Ecol. Evol.">
        <title>Pezizomycetes genomes reveal the molecular basis of ectomycorrhizal truffle lifestyle.</title>
        <authorList>
            <person name="Murat C."/>
            <person name="Payen T."/>
            <person name="Noel B."/>
            <person name="Kuo A."/>
            <person name="Morin E."/>
            <person name="Chen J."/>
            <person name="Kohler A."/>
            <person name="Krizsan K."/>
            <person name="Balestrini R."/>
            <person name="Da Silva C."/>
            <person name="Montanini B."/>
            <person name="Hainaut M."/>
            <person name="Levati E."/>
            <person name="Barry K.W."/>
            <person name="Belfiori B."/>
            <person name="Cichocki N."/>
            <person name="Clum A."/>
            <person name="Dockter R.B."/>
            <person name="Fauchery L."/>
            <person name="Guy J."/>
            <person name="Iotti M."/>
            <person name="Le Tacon F."/>
            <person name="Lindquist E.A."/>
            <person name="Lipzen A."/>
            <person name="Malagnac F."/>
            <person name="Mello A."/>
            <person name="Molinier V."/>
            <person name="Miyauchi S."/>
            <person name="Poulain J."/>
            <person name="Riccioni C."/>
            <person name="Rubini A."/>
            <person name="Sitrit Y."/>
            <person name="Splivallo R."/>
            <person name="Traeger S."/>
            <person name="Wang M."/>
            <person name="Zifcakova L."/>
            <person name="Wipf D."/>
            <person name="Zambonelli A."/>
            <person name="Paolocci F."/>
            <person name="Nowrousian M."/>
            <person name="Ottonello S."/>
            <person name="Baldrian P."/>
            <person name="Spatafora J.W."/>
            <person name="Henrissat B."/>
            <person name="Nagy L.G."/>
            <person name="Aury J.M."/>
            <person name="Wincker P."/>
            <person name="Grigoriev I.V."/>
            <person name="Bonfante P."/>
            <person name="Martin F.M."/>
        </authorList>
    </citation>
    <scope>NUCLEOTIDE SEQUENCE [LARGE SCALE GENOMIC DNA]</scope>
    <source>
        <strain evidence="3 4">ATCC MYA-4762</strain>
    </source>
</reference>
<protein>
    <recommendedName>
        <fullName evidence="2">DUF6532 domain-containing protein</fullName>
    </recommendedName>
</protein>
<dbReference type="Proteomes" id="UP000267821">
    <property type="component" value="Unassembled WGS sequence"/>
</dbReference>
<gene>
    <name evidence="3" type="ORF">L211DRAFT_853735</name>
</gene>
<dbReference type="AlphaFoldDB" id="A0A3N4L8C6"/>
<organism evidence="3 4">
    <name type="scientific">Terfezia boudieri ATCC MYA-4762</name>
    <dbReference type="NCBI Taxonomy" id="1051890"/>
    <lineage>
        <taxon>Eukaryota</taxon>
        <taxon>Fungi</taxon>
        <taxon>Dikarya</taxon>
        <taxon>Ascomycota</taxon>
        <taxon>Pezizomycotina</taxon>
        <taxon>Pezizomycetes</taxon>
        <taxon>Pezizales</taxon>
        <taxon>Pezizaceae</taxon>
        <taxon>Terfezia</taxon>
    </lineage>
</organism>
<dbReference type="InterPro" id="IPR045341">
    <property type="entry name" value="DUF6532"/>
</dbReference>
<evidence type="ECO:0000313" key="4">
    <source>
        <dbReference type="Proteomes" id="UP000267821"/>
    </source>
</evidence>
<accession>A0A3N4L8C6</accession>
<proteinExistence type="predicted"/>
<feature type="compositionally biased region" description="Acidic residues" evidence="1">
    <location>
        <begin position="316"/>
        <end position="341"/>
    </location>
</feature>
<feature type="domain" description="DUF6532" evidence="2">
    <location>
        <begin position="183"/>
        <end position="268"/>
    </location>
</feature>
<feature type="region of interest" description="Disordered" evidence="1">
    <location>
        <begin position="271"/>
        <end position="341"/>
    </location>
</feature>
<dbReference type="InParanoid" id="A0A3N4L8C6"/>
<feature type="compositionally biased region" description="Basic and acidic residues" evidence="1">
    <location>
        <begin position="279"/>
        <end position="301"/>
    </location>
</feature>